<feature type="compositionally biased region" description="Basic residues" evidence="1">
    <location>
        <begin position="222"/>
        <end position="232"/>
    </location>
</feature>
<dbReference type="KEGG" id="bbes:BESB_018580"/>
<dbReference type="Proteomes" id="UP000224006">
    <property type="component" value="Chromosome X"/>
</dbReference>
<proteinExistence type="predicted"/>
<accession>A0A2A9MAY4</accession>
<gene>
    <name evidence="2" type="ORF">BESB_018580</name>
</gene>
<dbReference type="RefSeq" id="XP_029216549.1">
    <property type="nucleotide sequence ID" value="XM_029360573.1"/>
</dbReference>
<evidence type="ECO:0000313" key="3">
    <source>
        <dbReference type="Proteomes" id="UP000224006"/>
    </source>
</evidence>
<comment type="caution">
    <text evidence="2">The sequence shown here is derived from an EMBL/GenBank/DDBJ whole genome shotgun (WGS) entry which is preliminary data.</text>
</comment>
<protein>
    <submittedName>
        <fullName evidence="2">Uncharacterized protein</fullName>
    </submittedName>
</protein>
<dbReference type="VEuPathDB" id="ToxoDB:BESB_018580"/>
<feature type="compositionally biased region" description="Polar residues" evidence="1">
    <location>
        <begin position="180"/>
        <end position="189"/>
    </location>
</feature>
<feature type="region of interest" description="Disordered" evidence="1">
    <location>
        <begin position="222"/>
        <end position="241"/>
    </location>
</feature>
<dbReference type="GeneID" id="40306919"/>
<organism evidence="2 3">
    <name type="scientific">Besnoitia besnoiti</name>
    <name type="common">Apicomplexan protozoan</name>
    <dbReference type="NCBI Taxonomy" id="94643"/>
    <lineage>
        <taxon>Eukaryota</taxon>
        <taxon>Sar</taxon>
        <taxon>Alveolata</taxon>
        <taxon>Apicomplexa</taxon>
        <taxon>Conoidasida</taxon>
        <taxon>Coccidia</taxon>
        <taxon>Eucoccidiorida</taxon>
        <taxon>Eimeriorina</taxon>
        <taxon>Sarcocystidae</taxon>
        <taxon>Besnoitia</taxon>
    </lineage>
</organism>
<evidence type="ECO:0000256" key="1">
    <source>
        <dbReference type="SAM" id="MobiDB-lite"/>
    </source>
</evidence>
<dbReference type="AlphaFoldDB" id="A0A2A9MAY4"/>
<sequence>MLHLYHLPSARRVAMSKKKQDQCSAVWRVGSLLLGGRRRAGCPCLLLVLAPCFASAGLARATTYDYPPLVYKAQDKIPSADDKFFTDAEDTTHYWGAKNHRLVMSFVPLPRGYMGSRFKLRALISSGFKVRQVKLELPRTESSYWPSDTDIEGTGPLSRRRRLAGRVEQPLDIVRDSDQSDSAASFRESSNPRRARHEPLTHPLWSAFPLELSTPPKVVRHPTGTHRVKHPAHPPLHPHPERRLGACEPLPPNTENVVRQIFQKHGVSADGILEVKRAKSRLKTAKPFSEALTAAATEDTDIFDQELQLPPELLPPFSPDCPPDTACGLDYCALFICEGHRKQRSKHIRKRLTVALGARFPSGTLKDVKNLLWIPPKEVQLVVYVDVPPSPTSMQEDW</sequence>
<feature type="region of interest" description="Disordered" evidence="1">
    <location>
        <begin position="168"/>
        <end position="200"/>
    </location>
</feature>
<evidence type="ECO:0000313" key="2">
    <source>
        <dbReference type="EMBL" id="PFH32540.1"/>
    </source>
</evidence>
<name>A0A2A9MAY4_BESBE</name>
<dbReference type="EMBL" id="NWUJ01000011">
    <property type="protein sequence ID" value="PFH32540.1"/>
    <property type="molecule type" value="Genomic_DNA"/>
</dbReference>
<dbReference type="OrthoDB" id="332144at2759"/>
<reference evidence="2 3" key="1">
    <citation type="submission" date="2017-09" db="EMBL/GenBank/DDBJ databases">
        <title>Genome sequencing of Besnoitia besnoiti strain Bb-Ger1.</title>
        <authorList>
            <person name="Schares G."/>
            <person name="Venepally P."/>
            <person name="Lorenzi H.A."/>
        </authorList>
    </citation>
    <scope>NUCLEOTIDE SEQUENCE [LARGE SCALE GENOMIC DNA]</scope>
    <source>
        <strain evidence="2 3">Bb-Ger1</strain>
    </source>
</reference>
<keyword evidence="3" id="KW-1185">Reference proteome</keyword>